<keyword evidence="17" id="KW-0469">Meiosis</keyword>
<feature type="binding site" evidence="19">
    <location>
        <position position="678"/>
    </location>
    <ligand>
        <name>Zn(2+)</name>
        <dbReference type="ChEBI" id="CHEBI:29105"/>
    </ligand>
</feature>
<dbReference type="SUPFAM" id="SSF52540">
    <property type="entry name" value="P-loop containing nucleoside triphosphate hydrolases"/>
    <property type="match status" value="1"/>
</dbReference>
<evidence type="ECO:0000256" key="6">
    <source>
        <dbReference type="ARBA" id="ARBA00022454"/>
    </source>
</evidence>
<dbReference type="GO" id="GO:0043047">
    <property type="term" value="F:single-stranded telomeric DNA binding"/>
    <property type="evidence" value="ECO:0007669"/>
    <property type="project" value="TreeGrafter"/>
</dbReference>
<keyword evidence="6" id="KW-0158">Chromosome</keyword>
<evidence type="ECO:0000256" key="11">
    <source>
        <dbReference type="ARBA" id="ARBA00022833"/>
    </source>
</evidence>
<feature type="coiled-coil region" evidence="20">
    <location>
        <begin position="565"/>
        <end position="596"/>
    </location>
</feature>
<dbReference type="GO" id="GO:0070192">
    <property type="term" value="P:chromosome organization involved in meiotic cell cycle"/>
    <property type="evidence" value="ECO:0007669"/>
    <property type="project" value="TreeGrafter"/>
</dbReference>
<evidence type="ECO:0000256" key="14">
    <source>
        <dbReference type="ARBA" id="ARBA00023054"/>
    </source>
</evidence>
<evidence type="ECO:0000256" key="19">
    <source>
        <dbReference type="PROSITE-ProRule" id="PRU00471"/>
    </source>
</evidence>
<comment type="cofactor">
    <cofactor evidence="1">
        <name>Zn(2+)</name>
        <dbReference type="ChEBI" id="CHEBI:29105"/>
    </cofactor>
</comment>
<evidence type="ECO:0000256" key="1">
    <source>
        <dbReference type="ARBA" id="ARBA00001947"/>
    </source>
</evidence>
<feature type="coiled-coil region" evidence="20">
    <location>
        <begin position="1017"/>
        <end position="1063"/>
    </location>
</feature>
<evidence type="ECO:0000256" key="5">
    <source>
        <dbReference type="ARBA" id="ARBA00017893"/>
    </source>
</evidence>
<evidence type="ECO:0000256" key="7">
    <source>
        <dbReference type="ARBA" id="ARBA00022723"/>
    </source>
</evidence>
<dbReference type="Pfam" id="PF13476">
    <property type="entry name" value="AAA_23"/>
    <property type="match status" value="1"/>
</dbReference>
<dbReference type="Proteomes" id="UP000650833">
    <property type="component" value="Unassembled WGS sequence"/>
</dbReference>
<feature type="domain" description="Zinc-hook" evidence="21">
    <location>
        <begin position="631"/>
        <end position="728"/>
    </location>
</feature>
<dbReference type="PROSITE" id="PS51131">
    <property type="entry name" value="ZN_HOOK"/>
    <property type="match status" value="1"/>
</dbReference>
<dbReference type="NCBIfam" id="TIGR00606">
    <property type="entry name" value="rad50"/>
    <property type="match status" value="1"/>
</dbReference>
<dbReference type="FunFam" id="3.40.50.300:FF:001195">
    <property type="entry name" value="DNA repair protein rad50"/>
    <property type="match status" value="1"/>
</dbReference>
<dbReference type="InterPro" id="IPR027417">
    <property type="entry name" value="P-loop_NTPase"/>
</dbReference>
<evidence type="ECO:0000256" key="9">
    <source>
        <dbReference type="ARBA" id="ARBA00022763"/>
    </source>
</evidence>
<feature type="binding site" evidence="19">
    <location>
        <position position="675"/>
    </location>
    <ligand>
        <name>Zn(2+)</name>
        <dbReference type="ChEBI" id="CHEBI:29105"/>
    </ligand>
</feature>
<gene>
    <name evidence="22" type="ORF">INT46_000102</name>
</gene>
<keyword evidence="8" id="KW-0547">Nucleotide-binding</keyword>
<evidence type="ECO:0000256" key="17">
    <source>
        <dbReference type="ARBA" id="ARBA00023254"/>
    </source>
</evidence>
<keyword evidence="23" id="KW-1185">Reference proteome</keyword>
<organism evidence="22 23">
    <name type="scientific">Mucor plumbeus</name>
    <dbReference type="NCBI Taxonomy" id="97098"/>
    <lineage>
        <taxon>Eukaryota</taxon>
        <taxon>Fungi</taxon>
        <taxon>Fungi incertae sedis</taxon>
        <taxon>Mucoromycota</taxon>
        <taxon>Mucoromycotina</taxon>
        <taxon>Mucoromycetes</taxon>
        <taxon>Mucorales</taxon>
        <taxon>Mucorineae</taxon>
        <taxon>Mucoraceae</taxon>
        <taxon>Mucor</taxon>
    </lineage>
</organism>
<dbReference type="PANTHER" id="PTHR18867:SF12">
    <property type="entry name" value="DNA REPAIR PROTEIN RAD50"/>
    <property type="match status" value="1"/>
</dbReference>
<keyword evidence="7 19" id="KW-0479">Metal-binding</keyword>
<dbReference type="PANTHER" id="PTHR18867">
    <property type="entry name" value="RAD50"/>
    <property type="match status" value="1"/>
</dbReference>
<comment type="catalytic activity">
    <reaction evidence="18">
        <text>ATP + H2O = ADP + phosphate + H(+)</text>
        <dbReference type="Rhea" id="RHEA:13065"/>
        <dbReference type="ChEBI" id="CHEBI:15377"/>
        <dbReference type="ChEBI" id="CHEBI:15378"/>
        <dbReference type="ChEBI" id="CHEBI:30616"/>
        <dbReference type="ChEBI" id="CHEBI:43474"/>
        <dbReference type="ChEBI" id="CHEBI:456216"/>
    </reaction>
</comment>
<evidence type="ECO:0000256" key="20">
    <source>
        <dbReference type="SAM" id="Coils"/>
    </source>
</evidence>
<dbReference type="GO" id="GO:0046872">
    <property type="term" value="F:metal ion binding"/>
    <property type="evidence" value="ECO:0007669"/>
    <property type="project" value="UniProtKB-UniRule"/>
</dbReference>
<feature type="coiled-coil region" evidence="20">
    <location>
        <begin position="781"/>
        <end position="845"/>
    </location>
</feature>
<comment type="caution">
    <text evidence="22">The sequence shown here is derived from an EMBL/GenBank/DDBJ whole genome shotgun (WGS) entry which is preliminary data.</text>
</comment>
<keyword evidence="13" id="KW-0460">Magnesium</keyword>
<sequence>MSHLQSMAILGIRSFSPDEPCYIKFFSPLTLIVGSNGAGKTTIIESLRYACTGDLPPNSKGGAFVNDPKIAGLTEVKAQIKLKFYNINGQKMVCSRSLSVSQKKATLTQKTIDNALLRYDAETGEAFSITSRCADMDSELPLHLGVPKAILDNVIFCHQEDSNWPLSESNVLKKKFDDIFSSKRFAVALDNIKEIRKEAAAEIKLGNVQLDALQNDTKKAKRVRNTLTELNQQMAAKKETLQTIETKLTQIESEINKLTASLSENQESHDKIRQLMNQKDFFESTMRSIVVHIEPREESTDQLNHLLEEHRIKEDKNQEEKSTVTLERSKLERKLKRIQDELSQKQVAMGRLDAARDEYKRQVQKRSDLIKKMNDEKNMNLPVDDGEASAEAIKELIEDTAANNEKLKDEAMSKQNILSDELQMLKSQKMSIEENKKHMKKRIEQYDIQIDVIARKIRGYQVSDMQIESMKAKIAEYNKKLDEMDAEATGYSQDELKKKEHELRDVDDKISDLNDESARLSKQSDSRAKLSLKRTEKGIKETTLNKIYNDHISDIQNLLGSKPMIENLEKELDAYKVQKEKELASLIEIRNKANRELSASDAKYNMVKQTYLKQKREADKYKSLIEKVCGDKNLPEELNAAEKKLDQWTTKIAQIEGASMVYQRFRKTESQSGCCPLCTRDFATNDEIESFQNQLKQMQEFIPEKLKKMKEQLKEIEIKRAKLLSAQGTWIKLESLNKDLASVKETMDSFEKDRENSVNKADIASTKLVEVDNRKIKADKLMLIARNVNNLNKEVELLTQDVQDIEKELEFSGSTRTSDDVMKELEELTEKSKAVRREMKRIHGDIDMNSRKRQSTERALSESTQKLLGLEHQRDFKVGLEMQLEELREQKNASKDDYEKPENNAEPLREKILKASKAYDEAVKSWRVVEEKASMEEHKMSVFAERLSDYNISIKKSAVAASPEKLDALKEEIANLNNFTADIKRQVANIDEKLAIIEKDEAERRGIERDLQDQIKYRDMQEQLAECEEQLSVANERQSEVDVAALRRDLQRARNEQSSLVDKRGSIRGEIVQMRDQSRRYDQELRTDYADVDGRYGKLYIDVKTKELASEDLEKYSKVLQTAIMKYHSLKMQDLNKLIKELWVDTYKGGDIDYIEIRADNEGSTQSRSFNYRVVMIQNGSELNMRGRCSAGQKVLAAIIIRLALAETFCVNCGIFTLDEPTTNLDRANIESLAENLGRIIKNRSQQSNFQFLIITHDEEFVEYLSRDNILGQYYRVSKDYNQHSKIQLQGQVQNLNSEDQVIQDLDANQDYLN</sequence>
<dbReference type="GO" id="GO:0051880">
    <property type="term" value="F:G-quadruplex DNA binding"/>
    <property type="evidence" value="ECO:0007669"/>
    <property type="project" value="TreeGrafter"/>
</dbReference>
<dbReference type="GO" id="GO:0005524">
    <property type="term" value="F:ATP binding"/>
    <property type="evidence" value="ECO:0007669"/>
    <property type="project" value="UniProtKB-KW"/>
</dbReference>
<comment type="subcellular location">
    <subcellularLocation>
        <location evidence="3">Chromosome</location>
    </subcellularLocation>
    <subcellularLocation>
        <location evidence="2">Nucleus</location>
    </subcellularLocation>
</comment>
<evidence type="ECO:0000256" key="3">
    <source>
        <dbReference type="ARBA" id="ARBA00004286"/>
    </source>
</evidence>
<evidence type="ECO:0000256" key="10">
    <source>
        <dbReference type="ARBA" id="ARBA00022801"/>
    </source>
</evidence>
<evidence type="ECO:0000256" key="15">
    <source>
        <dbReference type="ARBA" id="ARBA00023204"/>
    </source>
</evidence>
<dbReference type="GO" id="GO:0000722">
    <property type="term" value="P:telomere maintenance via recombination"/>
    <property type="evidence" value="ECO:0007669"/>
    <property type="project" value="TreeGrafter"/>
</dbReference>
<proteinExistence type="inferred from homology"/>
<dbReference type="GO" id="GO:0007004">
    <property type="term" value="P:telomere maintenance via telomerase"/>
    <property type="evidence" value="ECO:0007669"/>
    <property type="project" value="TreeGrafter"/>
</dbReference>
<comment type="similarity">
    <text evidence="4">Belongs to the SMC family. RAD50 subfamily.</text>
</comment>
<dbReference type="InterPro" id="IPR004584">
    <property type="entry name" value="Rad50_eukaryotes"/>
</dbReference>
<dbReference type="GO" id="GO:0003691">
    <property type="term" value="F:double-stranded telomeric DNA binding"/>
    <property type="evidence" value="ECO:0007669"/>
    <property type="project" value="TreeGrafter"/>
</dbReference>
<evidence type="ECO:0000313" key="23">
    <source>
        <dbReference type="Proteomes" id="UP000650833"/>
    </source>
</evidence>
<dbReference type="OrthoDB" id="18797at2759"/>
<protein>
    <recommendedName>
        <fullName evidence="5">DNA repair protein RAD50</fullName>
    </recommendedName>
</protein>
<dbReference type="Gene3D" id="3.40.50.300">
    <property type="entry name" value="P-loop containing nucleotide triphosphate hydrolases"/>
    <property type="match status" value="2"/>
</dbReference>
<name>A0A8H7V0X5_9FUNG</name>
<dbReference type="GO" id="GO:0006302">
    <property type="term" value="P:double-strand break repair"/>
    <property type="evidence" value="ECO:0007669"/>
    <property type="project" value="InterPro"/>
</dbReference>
<dbReference type="Pfam" id="PF04423">
    <property type="entry name" value="Rad50_zn_hook"/>
    <property type="match status" value="1"/>
</dbReference>
<keyword evidence="11 19" id="KW-0862">Zinc</keyword>
<evidence type="ECO:0000313" key="22">
    <source>
        <dbReference type="EMBL" id="KAG2206031.1"/>
    </source>
</evidence>
<evidence type="ECO:0000256" key="12">
    <source>
        <dbReference type="ARBA" id="ARBA00022840"/>
    </source>
</evidence>
<dbReference type="SUPFAM" id="SSF75712">
    <property type="entry name" value="Rad50 coiled-coil Zn hook"/>
    <property type="match status" value="1"/>
</dbReference>
<dbReference type="GO" id="GO:0000794">
    <property type="term" value="C:condensed nuclear chromosome"/>
    <property type="evidence" value="ECO:0007669"/>
    <property type="project" value="TreeGrafter"/>
</dbReference>
<evidence type="ECO:0000256" key="18">
    <source>
        <dbReference type="ARBA" id="ARBA00049360"/>
    </source>
</evidence>
<keyword evidence="10" id="KW-0378">Hydrolase</keyword>
<dbReference type="GO" id="GO:0030870">
    <property type="term" value="C:Mre11 complex"/>
    <property type="evidence" value="ECO:0007669"/>
    <property type="project" value="InterPro"/>
</dbReference>
<dbReference type="InterPro" id="IPR038729">
    <property type="entry name" value="Rad50/SbcC_AAA"/>
</dbReference>
<keyword evidence="12" id="KW-0067">ATP-binding</keyword>
<reference evidence="22" key="1">
    <citation type="submission" date="2020-12" db="EMBL/GenBank/DDBJ databases">
        <title>Metabolic potential, ecology and presence of endohyphal bacteria is reflected in genomic diversity of Mucoromycotina.</title>
        <authorList>
            <person name="Muszewska A."/>
            <person name="Okrasinska A."/>
            <person name="Steczkiewicz K."/>
            <person name="Drgas O."/>
            <person name="Orlowska M."/>
            <person name="Perlinska-Lenart U."/>
            <person name="Aleksandrzak-Piekarczyk T."/>
            <person name="Szatraj K."/>
            <person name="Zielenkiewicz U."/>
            <person name="Pilsyk S."/>
            <person name="Malc E."/>
            <person name="Mieczkowski P."/>
            <person name="Kruszewska J.S."/>
            <person name="Biernat P."/>
            <person name="Pawlowska J."/>
        </authorList>
    </citation>
    <scope>NUCLEOTIDE SEQUENCE</scope>
    <source>
        <strain evidence="22">CBS 226.32</strain>
    </source>
</reference>
<evidence type="ECO:0000256" key="4">
    <source>
        <dbReference type="ARBA" id="ARBA00009439"/>
    </source>
</evidence>
<dbReference type="GO" id="GO:0016887">
    <property type="term" value="F:ATP hydrolysis activity"/>
    <property type="evidence" value="ECO:0007669"/>
    <property type="project" value="InterPro"/>
</dbReference>
<keyword evidence="16" id="KW-0539">Nucleus</keyword>
<keyword evidence="9" id="KW-0227">DNA damage</keyword>
<keyword evidence="14 20" id="KW-0175">Coiled coil</keyword>
<dbReference type="EMBL" id="JAEPRC010000161">
    <property type="protein sequence ID" value="KAG2206031.1"/>
    <property type="molecule type" value="Genomic_DNA"/>
</dbReference>
<feature type="coiled-coil region" evidence="20">
    <location>
        <begin position="870"/>
        <end position="904"/>
    </location>
</feature>
<feature type="coiled-coil region" evidence="20">
    <location>
        <begin position="706"/>
        <end position="753"/>
    </location>
</feature>
<evidence type="ECO:0000256" key="2">
    <source>
        <dbReference type="ARBA" id="ARBA00004123"/>
    </source>
</evidence>
<feature type="coiled-coil region" evidence="20">
    <location>
        <begin position="321"/>
        <end position="523"/>
    </location>
</feature>
<feature type="coiled-coil region" evidence="20">
    <location>
        <begin position="210"/>
        <end position="268"/>
    </location>
</feature>
<evidence type="ECO:0000259" key="21">
    <source>
        <dbReference type="PROSITE" id="PS51131"/>
    </source>
</evidence>
<evidence type="ECO:0000256" key="13">
    <source>
        <dbReference type="ARBA" id="ARBA00022842"/>
    </source>
</evidence>
<keyword evidence="15" id="KW-0234">DNA repair</keyword>
<dbReference type="InterPro" id="IPR013134">
    <property type="entry name" value="Zn_hook_RAD50"/>
</dbReference>
<accession>A0A8H7V0X5</accession>
<evidence type="ECO:0000256" key="16">
    <source>
        <dbReference type="ARBA" id="ARBA00023242"/>
    </source>
</evidence>
<dbReference type="FunFam" id="3.40.50.300:FF:000947">
    <property type="entry name" value="DNA repair protein RAD50"/>
    <property type="match status" value="1"/>
</dbReference>
<evidence type="ECO:0000256" key="8">
    <source>
        <dbReference type="ARBA" id="ARBA00022741"/>
    </source>
</evidence>